<organism evidence="2 3">
    <name type="scientific">Basidiobolus ranarum</name>
    <dbReference type="NCBI Taxonomy" id="34480"/>
    <lineage>
        <taxon>Eukaryota</taxon>
        <taxon>Fungi</taxon>
        <taxon>Fungi incertae sedis</taxon>
        <taxon>Zoopagomycota</taxon>
        <taxon>Entomophthoromycotina</taxon>
        <taxon>Basidiobolomycetes</taxon>
        <taxon>Basidiobolales</taxon>
        <taxon>Basidiobolaceae</taxon>
        <taxon>Basidiobolus</taxon>
    </lineage>
</organism>
<dbReference type="PANTHER" id="PTHR31389">
    <property type="entry name" value="LD39211P"/>
    <property type="match status" value="1"/>
</dbReference>
<evidence type="ECO:0000256" key="1">
    <source>
        <dbReference type="SAM" id="Phobius"/>
    </source>
</evidence>
<reference evidence="2 3" key="1">
    <citation type="submission" date="2023-04" db="EMBL/GenBank/DDBJ databases">
        <title>Genome of Basidiobolus ranarum AG-B5.</title>
        <authorList>
            <person name="Stajich J.E."/>
            <person name="Carter-House D."/>
            <person name="Gryganskyi A."/>
        </authorList>
    </citation>
    <scope>NUCLEOTIDE SEQUENCE [LARGE SCALE GENOMIC DNA]</scope>
    <source>
        <strain evidence="2 3">AG-B5</strain>
    </source>
</reference>
<evidence type="ECO:0000313" key="2">
    <source>
        <dbReference type="EMBL" id="KAK9718825.1"/>
    </source>
</evidence>
<sequence length="311" mass="35451">MIPRKLSPLKVVLIITTLIVIAWYTIGITAVRNEQTEETPMTQIRDLTNPANPFAYTIVTAASSNHFCPLLAFIYALHDTTKAIPSPHKPRVIVYDLGLNRLEREKLDSVVGRGFAQEVVTFDYAQYPKFWNIHIKRGEYAWKTGIVNEVAERYGGVVLWMDSGNRVTPQYLSQVVEHVQENGFYSPTSQGQMKDFTHPGLFAYFSDSVKRYGTLKNCNGAFIGFDSHNHTVMSKLVKPFLDCGLKQQCIAPRGSSRANHRQDQSVFTYLVVSNGWRCQMDPIPGMKIHQDQLCQIEIERRENPDMLEYVD</sequence>
<evidence type="ECO:0000313" key="3">
    <source>
        <dbReference type="Proteomes" id="UP001479436"/>
    </source>
</evidence>
<protein>
    <submittedName>
        <fullName evidence="2">Uncharacterized protein</fullName>
    </submittedName>
</protein>
<keyword evidence="1" id="KW-1133">Transmembrane helix</keyword>
<keyword evidence="1" id="KW-0812">Transmembrane</keyword>
<keyword evidence="1" id="KW-0472">Membrane</keyword>
<dbReference type="PANTHER" id="PTHR31389:SF4">
    <property type="entry name" value="LD39211P"/>
    <property type="match status" value="1"/>
</dbReference>
<proteinExistence type="predicted"/>
<dbReference type="EMBL" id="JASJQH010007073">
    <property type="protein sequence ID" value="KAK9718825.1"/>
    <property type="molecule type" value="Genomic_DNA"/>
</dbReference>
<comment type="caution">
    <text evidence="2">The sequence shown here is derived from an EMBL/GenBank/DDBJ whole genome shotgun (WGS) entry which is preliminary data.</text>
</comment>
<dbReference type="Proteomes" id="UP001479436">
    <property type="component" value="Unassembled WGS sequence"/>
</dbReference>
<feature type="transmembrane region" description="Helical" evidence="1">
    <location>
        <begin position="12"/>
        <end position="31"/>
    </location>
</feature>
<name>A0ABR2W3V6_9FUNG</name>
<keyword evidence="3" id="KW-1185">Reference proteome</keyword>
<gene>
    <name evidence="2" type="ORF">K7432_005183</name>
</gene>
<accession>A0ABR2W3V6</accession>